<evidence type="ECO:0000256" key="7">
    <source>
        <dbReference type="ARBA" id="ARBA00048787"/>
    </source>
</evidence>
<keyword evidence="6" id="KW-0546">Nucleotide metabolism</keyword>
<dbReference type="PANTHER" id="PTHR11409">
    <property type="entry name" value="ADENOSINE DEAMINASE"/>
    <property type="match status" value="1"/>
</dbReference>
<comment type="similarity">
    <text evidence="2">Belongs to the metallo-dependent hydrolases superfamily. Adenosine and AMP deaminases family.</text>
</comment>
<dbReference type="GO" id="GO:0004000">
    <property type="term" value="F:adenosine deaminase activity"/>
    <property type="evidence" value="ECO:0007669"/>
    <property type="project" value="TreeGrafter"/>
</dbReference>
<comment type="catalytic activity">
    <reaction evidence="7">
        <text>N(6)-methyl-AMP + H2O + H(+) = IMP + methylamine</text>
        <dbReference type="Rhea" id="RHEA:16001"/>
        <dbReference type="ChEBI" id="CHEBI:15377"/>
        <dbReference type="ChEBI" id="CHEBI:15378"/>
        <dbReference type="ChEBI" id="CHEBI:58053"/>
        <dbReference type="ChEBI" id="CHEBI:59338"/>
        <dbReference type="ChEBI" id="CHEBI:144842"/>
    </reaction>
    <physiologicalReaction direction="left-to-right" evidence="7">
        <dbReference type="Rhea" id="RHEA:16002"/>
    </physiologicalReaction>
</comment>
<dbReference type="InterPro" id="IPR006330">
    <property type="entry name" value="Ado/ade_deaminase"/>
</dbReference>
<evidence type="ECO:0000256" key="6">
    <source>
        <dbReference type="ARBA" id="ARBA00023080"/>
    </source>
</evidence>
<evidence type="ECO:0000259" key="8">
    <source>
        <dbReference type="Pfam" id="PF00962"/>
    </source>
</evidence>
<evidence type="ECO:0000313" key="9">
    <source>
        <dbReference type="EMBL" id="PLB35027.1"/>
    </source>
</evidence>
<protein>
    <submittedName>
        <fullName evidence="9">Metallo-dependent hydrolase</fullName>
    </submittedName>
</protein>
<name>A0A2I2F327_ASPCN</name>
<reference evidence="9 10" key="1">
    <citation type="submission" date="2017-12" db="EMBL/GenBank/DDBJ databases">
        <authorList>
            <consortium name="DOE Joint Genome Institute"/>
            <person name="Haridas S."/>
            <person name="Kjaerbolling I."/>
            <person name="Vesth T.C."/>
            <person name="Frisvad J.C."/>
            <person name="Nybo J.L."/>
            <person name="Theobald S."/>
            <person name="Kuo A."/>
            <person name="Bowyer P."/>
            <person name="Matsuda Y."/>
            <person name="Mondo S."/>
            <person name="Lyhne E.K."/>
            <person name="Kogle M.E."/>
            <person name="Clum A."/>
            <person name="Lipzen A."/>
            <person name="Salamov A."/>
            <person name="Ngan C.Y."/>
            <person name="Daum C."/>
            <person name="Chiniquy J."/>
            <person name="Barry K."/>
            <person name="LaButti K."/>
            <person name="Simmons B.A."/>
            <person name="Magnuson J.K."/>
            <person name="Mortensen U.H."/>
            <person name="Larsen T.O."/>
            <person name="Grigoriev I.V."/>
            <person name="Baker S.E."/>
            <person name="Andersen M.R."/>
            <person name="Nordberg H.P."/>
            <person name="Cantor M.N."/>
            <person name="Hua S.X."/>
        </authorList>
    </citation>
    <scope>NUCLEOTIDE SEQUENCE [LARGE SCALE GENOMIC DNA]</scope>
    <source>
        <strain evidence="9 10">CBS 102.13</strain>
    </source>
</reference>
<dbReference type="GO" id="GO:0046872">
    <property type="term" value="F:metal ion binding"/>
    <property type="evidence" value="ECO:0007669"/>
    <property type="project" value="UniProtKB-KW"/>
</dbReference>
<dbReference type="InterPro" id="IPR001365">
    <property type="entry name" value="A_deaminase_dom"/>
</dbReference>
<dbReference type="Gene3D" id="3.20.20.140">
    <property type="entry name" value="Metal-dependent hydrolases"/>
    <property type="match status" value="1"/>
</dbReference>
<gene>
    <name evidence="9" type="ORF">BDW47DRAFT_69068</name>
</gene>
<organism evidence="9 10">
    <name type="scientific">Aspergillus candidus</name>
    <dbReference type="NCBI Taxonomy" id="41067"/>
    <lineage>
        <taxon>Eukaryota</taxon>
        <taxon>Fungi</taxon>
        <taxon>Dikarya</taxon>
        <taxon>Ascomycota</taxon>
        <taxon>Pezizomycotina</taxon>
        <taxon>Eurotiomycetes</taxon>
        <taxon>Eurotiomycetidae</taxon>
        <taxon>Eurotiales</taxon>
        <taxon>Aspergillaceae</taxon>
        <taxon>Aspergillus</taxon>
        <taxon>Aspergillus subgen. Circumdati</taxon>
    </lineage>
</organism>
<dbReference type="SUPFAM" id="SSF51556">
    <property type="entry name" value="Metallo-dependent hydrolases"/>
    <property type="match status" value="1"/>
</dbReference>
<evidence type="ECO:0000256" key="2">
    <source>
        <dbReference type="ARBA" id="ARBA00006676"/>
    </source>
</evidence>
<dbReference type="OrthoDB" id="272271at2759"/>
<accession>A0A2I2F327</accession>
<comment type="cofactor">
    <cofactor evidence="1">
        <name>Zn(2+)</name>
        <dbReference type="ChEBI" id="CHEBI:29105"/>
    </cofactor>
</comment>
<evidence type="ECO:0000256" key="5">
    <source>
        <dbReference type="ARBA" id="ARBA00022833"/>
    </source>
</evidence>
<evidence type="ECO:0000313" key="10">
    <source>
        <dbReference type="Proteomes" id="UP000234585"/>
    </source>
</evidence>
<keyword evidence="10" id="KW-1185">Reference proteome</keyword>
<dbReference type="GO" id="GO:0009117">
    <property type="term" value="P:nucleotide metabolic process"/>
    <property type="evidence" value="ECO:0007669"/>
    <property type="project" value="UniProtKB-KW"/>
</dbReference>
<dbReference type="InterPro" id="IPR032466">
    <property type="entry name" value="Metal_Hydrolase"/>
</dbReference>
<dbReference type="AlphaFoldDB" id="A0A2I2F327"/>
<sequence>MSPTKPIITPAFTKSLPKVELHAHLTGSISRQCLHEIWERKKAENPAFDVQDPWEVMPPGKVDYSLATFFNVFSNSIYNLCSDLPSIAYATTSVLEDFYADGIRYLELRTIPRPSPSFSREEYLLTVLDAIDAYAHTQAALDPDTHKMTTRLILAIDRGQMSPADANEVIDLAIAHRHRGVVGIDICGNPTKGDVSVFAGAMERAKSAGLALTVHFGEVSSSTLASSSAKTAAEAEKALESELREMLSWNPRRLGHVIHVPVGIKNEIKKRGLGLELCLSCNVHASMFDGGFADHHFGEWWRESDCVAVLCTDDVGFFCSPMSNEYLLAAEHFNLSRVDILRLCRKSYDVIFDDETEKERLRQLLDDFESSYAK</sequence>
<dbReference type="GeneID" id="36526784"/>
<dbReference type="Proteomes" id="UP000234585">
    <property type="component" value="Unassembled WGS sequence"/>
</dbReference>
<evidence type="ECO:0000256" key="4">
    <source>
        <dbReference type="ARBA" id="ARBA00022801"/>
    </source>
</evidence>
<keyword evidence="3" id="KW-0479">Metal-binding</keyword>
<keyword evidence="4 9" id="KW-0378">Hydrolase</keyword>
<dbReference type="PANTHER" id="PTHR11409:SF42">
    <property type="entry name" value="ADENOSINE DEAMINASE-LIKE PROTEIN"/>
    <property type="match status" value="1"/>
</dbReference>
<dbReference type="STRING" id="41067.A0A2I2F327"/>
<dbReference type="RefSeq" id="XP_024669039.1">
    <property type="nucleotide sequence ID" value="XM_024819624.1"/>
</dbReference>
<dbReference type="EMBL" id="KZ559168">
    <property type="protein sequence ID" value="PLB35027.1"/>
    <property type="molecule type" value="Genomic_DNA"/>
</dbReference>
<evidence type="ECO:0000256" key="1">
    <source>
        <dbReference type="ARBA" id="ARBA00001947"/>
    </source>
</evidence>
<proteinExistence type="inferred from homology"/>
<keyword evidence="5" id="KW-0862">Zinc</keyword>
<dbReference type="GO" id="GO:0006154">
    <property type="term" value="P:adenosine catabolic process"/>
    <property type="evidence" value="ECO:0007669"/>
    <property type="project" value="TreeGrafter"/>
</dbReference>
<evidence type="ECO:0000256" key="3">
    <source>
        <dbReference type="ARBA" id="ARBA00022723"/>
    </source>
</evidence>
<dbReference type="Pfam" id="PF00962">
    <property type="entry name" value="A_deaminase"/>
    <property type="match status" value="1"/>
</dbReference>
<dbReference type="GO" id="GO:0046103">
    <property type="term" value="P:inosine biosynthetic process"/>
    <property type="evidence" value="ECO:0007669"/>
    <property type="project" value="TreeGrafter"/>
</dbReference>
<feature type="domain" description="Adenosine deaminase" evidence="8">
    <location>
        <begin position="17"/>
        <end position="367"/>
    </location>
</feature>